<accession>A0A0B6YYF6</accession>
<organism evidence="2">
    <name type="scientific">Arion vulgaris</name>
    <dbReference type="NCBI Taxonomy" id="1028688"/>
    <lineage>
        <taxon>Eukaryota</taxon>
        <taxon>Metazoa</taxon>
        <taxon>Spiralia</taxon>
        <taxon>Lophotrochozoa</taxon>
        <taxon>Mollusca</taxon>
        <taxon>Gastropoda</taxon>
        <taxon>Heterobranchia</taxon>
        <taxon>Euthyneura</taxon>
        <taxon>Panpulmonata</taxon>
        <taxon>Eupulmonata</taxon>
        <taxon>Stylommatophora</taxon>
        <taxon>Helicina</taxon>
        <taxon>Arionoidea</taxon>
        <taxon>Arionidae</taxon>
        <taxon>Arion</taxon>
    </lineage>
</organism>
<feature type="compositionally biased region" description="Basic and acidic residues" evidence="1">
    <location>
        <begin position="399"/>
        <end position="419"/>
    </location>
</feature>
<sequence length="489" mass="55861">TECESTSRTSLHFSEISNKNMSSNSKGYVLPTQQATYQLQPNYTSDSLTKVQDEKPVPIPRKVHSTIHFNESSQPVLTTVQKHEEIDTKQPPVPKQRHSLNYSRSLSARGDYEMNFVLAEVVSVEDPACSNAKLTRTHSSCEPFSTLQRRHNVQISNYTTGDATEHNYVSLNDEHFYEDIIDKQENIYEECGDAKLEGAMEDRLHKTDTMKIEKKSFDKLLLPFQKIILDSSPGLQRRNRLNQGSSTNDIFSVHLNHYSGLAYSLDQLTCVVDRHKRLNKYNNVGVGKHGRRDDTDDNSSIADDEMSMSNDEDNDEVLSQHSLRRCISADNILRNGSIVDRSTLLAKRRRKKLRERRTKSHGFPETNDFMDFSKLSNTKVNNDATKPVPKVHYSKRKATSNERLFKPKSSHTDSGHDSETFSPCTSPDARRHLGKITSLINEHSSSDLVDSSVPRQGTLPKKPWEIRLRNTQYQRKSRSRENLLTLLPI</sequence>
<gene>
    <name evidence="2" type="primary">ORF41490</name>
</gene>
<dbReference type="EMBL" id="HACG01014297">
    <property type="protein sequence ID" value="CEK61162.1"/>
    <property type="molecule type" value="Transcribed_RNA"/>
</dbReference>
<feature type="non-terminal residue" evidence="2">
    <location>
        <position position="1"/>
    </location>
</feature>
<name>A0A0B6YYF6_9EUPU</name>
<evidence type="ECO:0000313" key="2">
    <source>
        <dbReference type="EMBL" id="CEK61162.1"/>
    </source>
</evidence>
<evidence type="ECO:0000256" key="1">
    <source>
        <dbReference type="SAM" id="MobiDB-lite"/>
    </source>
</evidence>
<protein>
    <submittedName>
        <fullName evidence="2">Uncharacterized protein</fullName>
    </submittedName>
</protein>
<feature type="region of interest" description="Disordered" evidence="1">
    <location>
        <begin position="283"/>
        <end position="317"/>
    </location>
</feature>
<proteinExistence type="predicted"/>
<reference evidence="2" key="1">
    <citation type="submission" date="2014-12" db="EMBL/GenBank/DDBJ databases">
        <title>Insight into the proteome of Arion vulgaris.</title>
        <authorList>
            <person name="Aradska J."/>
            <person name="Bulat T."/>
            <person name="Smidak R."/>
            <person name="Sarate P."/>
            <person name="Gangsoo J."/>
            <person name="Sialana F."/>
            <person name="Bilban M."/>
            <person name="Lubec G."/>
        </authorList>
    </citation>
    <scope>NUCLEOTIDE SEQUENCE</scope>
    <source>
        <tissue evidence="2">Skin</tissue>
    </source>
</reference>
<feature type="non-terminal residue" evidence="2">
    <location>
        <position position="489"/>
    </location>
</feature>
<dbReference type="AlphaFoldDB" id="A0A0B6YYF6"/>
<feature type="region of interest" description="Disordered" evidence="1">
    <location>
        <begin position="380"/>
        <end position="430"/>
    </location>
</feature>
<feature type="compositionally biased region" description="Acidic residues" evidence="1">
    <location>
        <begin position="302"/>
        <end position="316"/>
    </location>
</feature>